<name>A0AAP0JS51_9MAGN</name>
<proteinExistence type="predicted"/>
<protein>
    <submittedName>
        <fullName evidence="2">Uncharacterized protein</fullName>
    </submittedName>
</protein>
<feature type="compositionally biased region" description="Basic and acidic residues" evidence="1">
    <location>
        <begin position="47"/>
        <end position="56"/>
    </location>
</feature>
<evidence type="ECO:0000313" key="2">
    <source>
        <dbReference type="EMBL" id="KAK9138408.1"/>
    </source>
</evidence>
<organism evidence="2 3">
    <name type="scientific">Stephania japonica</name>
    <dbReference type="NCBI Taxonomy" id="461633"/>
    <lineage>
        <taxon>Eukaryota</taxon>
        <taxon>Viridiplantae</taxon>
        <taxon>Streptophyta</taxon>
        <taxon>Embryophyta</taxon>
        <taxon>Tracheophyta</taxon>
        <taxon>Spermatophyta</taxon>
        <taxon>Magnoliopsida</taxon>
        <taxon>Ranunculales</taxon>
        <taxon>Menispermaceae</taxon>
        <taxon>Menispermoideae</taxon>
        <taxon>Cissampelideae</taxon>
        <taxon>Stephania</taxon>
    </lineage>
</organism>
<dbReference type="Proteomes" id="UP001417504">
    <property type="component" value="Unassembled WGS sequence"/>
</dbReference>
<evidence type="ECO:0000256" key="1">
    <source>
        <dbReference type="SAM" id="MobiDB-lite"/>
    </source>
</evidence>
<sequence>MGGPSALIALWKMMMNKLGRGNRWRREGEEQHLRSEEGDFGHPTTRSKVEESERQFVPRKVHRLERDFN</sequence>
<reference evidence="2 3" key="1">
    <citation type="submission" date="2024-01" db="EMBL/GenBank/DDBJ databases">
        <title>Genome assemblies of Stephania.</title>
        <authorList>
            <person name="Yang L."/>
        </authorList>
    </citation>
    <scope>NUCLEOTIDE SEQUENCE [LARGE SCALE GENOMIC DNA]</scope>
    <source>
        <strain evidence="2">QJT</strain>
        <tissue evidence="2">Leaf</tissue>
    </source>
</reference>
<keyword evidence="3" id="KW-1185">Reference proteome</keyword>
<dbReference type="EMBL" id="JBBNAE010000003">
    <property type="protein sequence ID" value="KAK9138408.1"/>
    <property type="molecule type" value="Genomic_DNA"/>
</dbReference>
<gene>
    <name evidence="2" type="ORF">Sjap_009002</name>
</gene>
<comment type="caution">
    <text evidence="2">The sequence shown here is derived from an EMBL/GenBank/DDBJ whole genome shotgun (WGS) entry which is preliminary data.</text>
</comment>
<evidence type="ECO:0000313" key="3">
    <source>
        <dbReference type="Proteomes" id="UP001417504"/>
    </source>
</evidence>
<feature type="region of interest" description="Disordered" evidence="1">
    <location>
        <begin position="26"/>
        <end position="56"/>
    </location>
</feature>
<accession>A0AAP0JS51</accession>
<feature type="compositionally biased region" description="Basic and acidic residues" evidence="1">
    <location>
        <begin position="26"/>
        <end position="40"/>
    </location>
</feature>
<dbReference type="AlphaFoldDB" id="A0AAP0JS51"/>